<evidence type="ECO:0000256" key="1">
    <source>
        <dbReference type="SAM" id="MobiDB-lite"/>
    </source>
</evidence>
<comment type="caution">
    <text evidence="3">The sequence shown here is derived from an EMBL/GenBank/DDBJ whole genome shotgun (WGS) entry which is preliminary data.</text>
</comment>
<dbReference type="Gene3D" id="3.40.50.410">
    <property type="entry name" value="von Willebrand factor, type A domain"/>
    <property type="match status" value="1"/>
</dbReference>
<name>A0A2W5SZV9_9BACT</name>
<dbReference type="Proteomes" id="UP000249061">
    <property type="component" value="Unassembled WGS sequence"/>
</dbReference>
<proteinExistence type="predicted"/>
<sequence length="348" mass="36019">MRALWLVVGVMAVSGCGRTELVDWSATVTPFDAGTDAGSRSDGGTDAGVRDAGVRDAGLPDAGPKPCIDGRFSLSPAEPVVMLVIDRSCSMDEFFPGGTVSKWDALRAALNQTLPVVDETVQLGAVYFPINGAEECEVPAITALPPGFGNADAILTTANVTEPWGSTPTSAALRVATGVLQARRTANTARGMVLATDGEPTCTSLQTTLNDVRGALDAGVPTWVIGIESVTRPALTLALDSMAHAGGRPRIDAGSAYFPATSPAAMVEAFASIRDQVSACSFLTDSVPDLDGGITVTFGNEAVPNDPSGVSGWSWTDRNNGELVLRGAYCTRAISMPQPLTVVVTCSR</sequence>
<organism evidence="3 4">
    <name type="scientific">Archangium gephyra</name>
    <dbReference type="NCBI Taxonomy" id="48"/>
    <lineage>
        <taxon>Bacteria</taxon>
        <taxon>Pseudomonadati</taxon>
        <taxon>Myxococcota</taxon>
        <taxon>Myxococcia</taxon>
        <taxon>Myxococcales</taxon>
        <taxon>Cystobacterineae</taxon>
        <taxon>Archangiaceae</taxon>
        <taxon>Archangium</taxon>
    </lineage>
</organism>
<accession>A0A2W5SZV9</accession>
<evidence type="ECO:0000313" key="3">
    <source>
        <dbReference type="EMBL" id="PZR04775.1"/>
    </source>
</evidence>
<feature type="domain" description="VWFA" evidence="2">
    <location>
        <begin position="80"/>
        <end position="277"/>
    </location>
</feature>
<gene>
    <name evidence="3" type="ORF">DI536_33570</name>
</gene>
<dbReference type="InterPro" id="IPR036465">
    <property type="entry name" value="vWFA_dom_sf"/>
</dbReference>
<dbReference type="InterPro" id="IPR002035">
    <property type="entry name" value="VWF_A"/>
</dbReference>
<feature type="region of interest" description="Disordered" evidence="1">
    <location>
        <begin position="33"/>
        <end position="57"/>
    </location>
</feature>
<reference evidence="3 4" key="1">
    <citation type="submission" date="2017-08" db="EMBL/GenBank/DDBJ databases">
        <title>Infants hospitalized years apart are colonized by the same room-sourced microbial strains.</title>
        <authorList>
            <person name="Brooks B."/>
            <person name="Olm M.R."/>
            <person name="Firek B.A."/>
            <person name="Baker R."/>
            <person name="Thomas B.C."/>
            <person name="Morowitz M.J."/>
            <person name="Banfield J.F."/>
        </authorList>
    </citation>
    <scope>NUCLEOTIDE SEQUENCE [LARGE SCALE GENOMIC DNA]</scope>
    <source>
        <strain evidence="3">S2_003_000_R2_14</strain>
    </source>
</reference>
<dbReference type="AlphaFoldDB" id="A0A2W5SZV9"/>
<dbReference type="CDD" id="cd00198">
    <property type="entry name" value="vWFA"/>
    <property type="match status" value="1"/>
</dbReference>
<protein>
    <recommendedName>
        <fullName evidence="2">VWFA domain-containing protein</fullName>
    </recommendedName>
</protein>
<dbReference type="EMBL" id="QFQP01000052">
    <property type="protein sequence ID" value="PZR04775.1"/>
    <property type="molecule type" value="Genomic_DNA"/>
</dbReference>
<dbReference type="PROSITE" id="PS50234">
    <property type="entry name" value="VWFA"/>
    <property type="match status" value="1"/>
</dbReference>
<evidence type="ECO:0000259" key="2">
    <source>
        <dbReference type="PROSITE" id="PS50234"/>
    </source>
</evidence>
<evidence type="ECO:0000313" key="4">
    <source>
        <dbReference type="Proteomes" id="UP000249061"/>
    </source>
</evidence>
<dbReference type="PROSITE" id="PS51257">
    <property type="entry name" value="PROKAR_LIPOPROTEIN"/>
    <property type="match status" value="1"/>
</dbReference>
<dbReference type="SUPFAM" id="SSF53300">
    <property type="entry name" value="vWA-like"/>
    <property type="match status" value="1"/>
</dbReference>